<dbReference type="GO" id="GO:0016616">
    <property type="term" value="F:oxidoreductase activity, acting on the CH-OH group of donors, NAD or NADP as acceptor"/>
    <property type="evidence" value="ECO:0007669"/>
    <property type="project" value="InterPro"/>
</dbReference>
<dbReference type="InterPro" id="IPR050418">
    <property type="entry name" value="D-iso_2-hydroxyacid_DH_PdxB"/>
</dbReference>
<evidence type="ECO:0000259" key="7">
    <source>
        <dbReference type="Pfam" id="PF02826"/>
    </source>
</evidence>
<reference evidence="8" key="1">
    <citation type="submission" date="2014-11" db="EMBL/GenBank/DDBJ databases">
        <authorList>
            <person name="Otto D Thomas"/>
            <person name="Naeem Raeece"/>
        </authorList>
    </citation>
    <scope>NUCLEOTIDE SEQUENCE</scope>
</reference>
<accession>A0A0G4I324</accession>
<dbReference type="Pfam" id="PF02826">
    <property type="entry name" value="2-Hacid_dh_C"/>
    <property type="match status" value="1"/>
</dbReference>
<keyword evidence="3" id="KW-0520">NAD</keyword>
<dbReference type="PANTHER" id="PTHR43761:SF1">
    <property type="entry name" value="D-ISOMER SPECIFIC 2-HYDROXYACID DEHYDROGENASE CATALYTIC DOMAIN-CONTAINING PROTEIN-RELATED"/>
    <property type="match status" value="1"/>
</dbReference>
<gene>
    <name evidence="8" type="ORF">Cvel_1733</name>
</gene>
<feature type="domain" description="D-isomer specific 2-hydroxyacid dehydrogenase NAD-binding" evidence="7">
    <location>
        <begin position="167"/>
        <end position="349"/>
    </location>
</feature>
<dbReference type="CDD" id="cd12162">
    <property type="entry name" value="2-Hacid_dh_4"/>
    <property type="match status" value="1"/>
</dbReference>
<dbReference type="VEuPathDB" id="CryptoDB:Cvel_1733"/>
<dbReference type="InterPro" id="IPR006140">
    <property type="entry name" value="D-isomer_DH_NAD-bd"/>
</dbReference>
<evidence type="ECO:0000313" key="8">
    <source>
        <dbReference type="EMBL" id="CEM51344.1"/>
    </source>
</evidence>
<feature type="domain" description="D-isomer specific 2-hydroxyacid dehydrogenase catalytic" evidence="6">
    <location>
        <begin position="77"/>
        <end position="379"/>
    </location>
</feature>
<dbReference type="InterPro" id="IPR006139">
    <property type="entry name" value="D-isomer_2_OHA_DH_cat_dom"/>
</dbReference>
<dbReference type="PhylomeDB" id="A0A0G4I324"/>
<feature type="chain" id="PRO_5005192081" description="Glycerate dehydrogenase" evidence="5">
    <location>
        <begin position="25"/>
        <end position="380"/>
    </location>
</feature>
<dbReference type="InterPro" id="IPR036291">
    <property type="entry name" value="NAD(P)-bd_dom_sf"/>
</dbReference>
<feature type="signal peptide" evidence="5">
    <location>
        <begin position="1"/>
        <end position="24"/>
    </location>
</feature>
<evidence type="ECO:0000256" key="3">
    <source>
        <dbReference type="ARBA" id="ARBA00023027"/>
    </source>
</evidence>
<proteinExistence type="inferred from homology"/>
<protein>
    <recommendedName>
        <fullName evidence="9">Glycerate dehydrogenase</fullName>
    </recommendedName>
</protein>
<dbReference type="PROSITE" id="PS00670">
    <property type="entry name" value="D_2_HYDROXYACID_DH_2"/>
    <property type="match status" value="1"/>
</dbReference>
<evidence type="ECO:0000256" key="5">
    <source>
        <dbReference type="SAM" id="SignalP"/>
    </source>
</evidence>
<evidence type="ECO:0000256" key="2">
    <source>
        <dbReference type="ARBA" id="ARBA00023002"/>
    </source>
</evidence>
<dbReference type="EMBL" id="CDMZ01004921">
    <property type="protein sequence ID" value="CEM51344.1"/>
    <property type="molecule type" value="Genomic_DNA"/>
</dbReference>
<dbReference type="GO" id="GO:0051287">
    <property type="term" value="F:NAD binding"/>
    <property type="evidence" value="ECO:0007669"/>
    <property type="project" value="InterPro"/>
</dbReference>
<dbReference type="Gene3D" id="3.40.50.720">
    <property type="entry name" value="NAD(P)-binding Rossmann-like Domain"/>
    <property type="match status" value="2"/>
</dbReference>
<name>A0A0G4I324_9ALVE</name>
<evidence type="ECO:0000259" key="6">
    <source>
        <dbReference type="Pfam" id="PF00389"/>
    </source>
</evidence>
<comment type="similarity">
    <text evidence="1 4">Belongs to the D-isomer specific 2-hydroxyacid dehydrogenase family.</text>
</comment>
<dbReference type="SUPFAM" id="SSF51735">
    <property type="entry name" value="NAD(P)-binding Rossmann-fold domains"/>
    <property type="match status" value="1"/>
</dbReference>
<dbReference type="AlphaFoldDB" id="A0A0G4I324"/>
<evidence type="ECO:0000256" key="1">
    <source>
        <dbReference type="ARBA" id="ARBA00005854"/>
    </source>
</evidence>
<sequence>MNVKASPLSLCLLMMTAMFRSPCGFLLRPLREAAGRASRLQQGGAAQRSMLWFSAASGQNLKIAILDSYTTDRGELSWDPLKKFGSVTAYDRTPRDKIAERAGDADVILTNKVAFDEESLKLVPKCKYIGKLATGYNDVDLAAAKEKGIAVTNVPGYSTAAVVQLVIAFMLDHLIDVHGHNQSVRKGEWAECPDFCYDILGSRGGIMELSGKTLCIVGTGNIGTRIKNVAEAFGMNVLCAQVPGRPASADRVPLDEALSKADFISLNCPLTAKTTGLANDEFFGKCKKTAVFINTGRGPLVDEASLVRALDSGKIAAAYLDVLSTEPPANGASLAAIEHPKVTVTPHVGWASAEARVRLIDEVASNIEAWTKGVQRNRVA</sequence>
<dbReference type="SUPFAM" id="SSF52283">
    <property type="entry name" value="Formate/glycerate dehydrogenase catalytic domain-like"/>
    <property type="match status" value="1"/>
</dbReference>
<dbReference type="Pfam" id="PF00389">
    <property type="entry name" value="2-Hacid_dh"/>
    <property type="match status" value="1"/>
</dbReference>
<evidence type="ECO:0000256" key="4">
    <source>
        <dbReference type="RuleBase" id="RU003719"/>
    </source>
</evidence>
<dbReference type="InterPro" id="IPR029753">
    <property type="entry name" value="D-isomer_DH_CS"/>
</dbReference>
<organism evidence="8">
    <name type="scientific">Chromera velia CCMP2878</name>
    <dbReference type="NCBI Taxonomy" id="1169474"/>
    <lineage>
        <taxon>Eukaryota</taxon>
        <taxon>Sar</taxon>
        <taxon>Alveolata</taxon>
        <taxon>Colpodellida</taxon>
        <taxon>Chromeraceae</taxon>
        <taxon>Chromera</taxon>
    </lineage>
</organism>
<evidence type="ECO:0008006" key="9">
    <source>
        <dbReference type="Google" id="ProtNLM"/>
    </source>
</evidence>
<keyword evidence="2 4" id="KW-0560">Oxidoreductase</keyword>
<dbReference type="PROSITE" id="PS00671">
    <property type="entry name" value="D_2_HYDROXYACID_DH_3"/>
    <property type="match status" value="1"/>
</dbReference>
<dbReference type="PANTHER" id="PTHR43761">
    <property type="entry name" value="D-ISOMER SPECIFIC 2-HYDROXYACID DEHYDROGENASE FAMILY PROTEIN (AFU_ORTHOLOGUE AFUA_1G13630)"/>
    <property type="match status" value="1"/>
</dbReference>
<keyword evidence="5" id="KW-0732">Signal</keyword>